<sequence length="974" mass="107265">MRSLFLVGALCALFVGVSRVDGAVLGIDIGDEFFKVAAVNPGRPFEIILNVQSNRKTPTAISFHEKTRKFGDDALLHATKAPGKVVLFPKFFLGHNATESDPVHGWPEVLYPYKYKKVDERAVSKFVVDDDKEFYPEELFGHLLRHIKEMAETGLGASVRDVVLNVPCTYTQRQRKAIVDAAEIAGFKVMALVHETSAAAVQQMLDRPADVNETVLFFNLGAKALEVSVAKQYNIPPATKGGKASPVPAVHVLGCTRRENLGGHIADLKLTEKMAAEFQSKHKLDPTGNSRAMKKIEKQAKKTKHVLSANKAADFFVETLMEDTDFKAHVKREELEEYIQKDLLDQLEAPIREVLSQANLTMSDITQVEVLGGGWRMPKVQSTLSEIVKPLELGQHLNGEEAMAMGAALVAANISTQFRLKPILFQDSVPHSITVEIKNAEGVSSAIPPPKPAFQELATVGSRLHGKRILNFNATADVDVTLFESGVPLTKFTLKGIEKAVADFPGLEEPHIQAVFKFENTGILNLEKANAIFWLKPEPEEPEETEEKKPEEGEVAGTSSSAADSDTESDTDAKSEKEEDAQSDTETTDTESEGGESSTSSSEGAEGEGAGAAAEEGKEKEGEGGKEKKEGEDEKEAAEKAKKEKEEKETEKKKAAEKKKKKKEKEFVHLKVDADHFKPRPLTAAEKAIAIAKLQEMEKTDKTHDKSQQMQNTMETFVYATRGKLGEEIFEEVSTEEEREELMTLLGSMEDWLYDEVFDLTAEQIIEAIEAKMEEAQKKFAPLELRAHEKELRPKAAELMEKTETTMQKQLATIRESRQWITEEQLEPLERLLKNVTEWYADVSAKQQQLSDKDPPAFLYSELAGKVSKVVKALEKVLKIQKPKPPKKEKEEKGGGKGKGKDGVDASAEGSTEEKKEGETPEAETGAEGGDEAPSGNESTSDSETETETGGEEETAPSEGEKEKESGEGSHDEL</sequence>
<feature type="compositionally biased region" description="Acidic residues" evidence="6">
    <location>
        <begin position="578"/>
        <end position="594"/>
    </location>
</feature>
<evidence type="ECO:0000256" key="6">
    <source>
        <dbReference type="SAM" id="MobiDB-lite"/>
    </source>
</evidence>
<gene>
    <name evidence="8" type="ORF">Cvel_8244</name>
</gene>
<dbReference type="PhylomeDB" id="A0A0G4HS64"/>
<feature type="signal peptide" evidence="7">
    <location>
        <begin position="1"/>
        <end position="22"/>
    </location>
</feature>
<dbReference type="InterPro" id="IPR029048">
    <property type="entry name" value="HSP70_C_sf"/>
</dbReference>
<dbReference type="Gene3D" id="2.60.34.10">
    <property type="entry name" value="Substrate Binding Domain Of DNAk, Chain A, domain 1"/>
    <property type="match status" value="1"/>
</dbReference>
<dbReference type="InterPro" id="IPR043129">
    <property type="entry name" value="ATPase_NBD"/>
</dbReference>
<dbReference type="InterPro" id="IPR013126">
    <property type="entry name" value="Hsp_70_fam"/>
</dbReference>
<feature type="region of interest" description="Disordered" evidence="6">
    <location>
        <begin position="539"/>
        <end position="665"/>
    </location>
</feature>
<dbReference type="GO" id="GO:0140662">
    <property type="term" value="F:ATP-dependent protein folding chaperone"/>
    <property type="evidence" value="ECO:0007669"/>
    <property type="project" value="InterPro"/>
</dbReference>
<evidence type="ECO:0000256" key="3">
    <source>
        <dbReference type="ARBA" id="ARBA00022840"/>
    </source>
</evidence>
<proteinExistence type="predicted"/>
<evidence type="ECO:0000256" key="1">
    <source>
        <dbReference type="ARBA" id="ARBA00022741"/>
    </source>
</evidence>
<organism evidence="8">
    <name type="scientific">Chromera velia CCMP2878</name>
    <dbReference type="NCBI Taxonomy" id="1169474"/>
    <lineage>
        <taxon>Eukaryota</taxon>
        <taxon>Sar</taxon>
        <taxon>Alveolata</taxon>
        <taxon>Colpodellida</taxon>
        <taxon>Chromeraceae</taxon>
        <taxon>Chromera</taxon>
    </lineage>
</organism>
<dbReference type="PANTHER" id="PTHR45639:SF3">
    <property type="entry name" value="HYPOXIA UP-REGULATED PROTEIN 1"/>
    <property type="match status" value="1"/>
</dbReference>
<dbReference type="SUPFAM" id="SSF100934">
    <property type="entry name" value="Heat shock protein 70kD (HSP70), C-terminal subdomain"/>
    <property type="match status" value="1"/>
</dbReference>
<keyword evidence="1" id="KW-0547">Nucleotide-binding</keyword>
<evidence type="ECO:0000313" key="8">
    <source>
        <dbReference type="EMBL" id="CEM47235.1"/>
    </source>
</evidence>
<keyword evidence="4" id="KW-0143">Chaperone</keyword>
<keyword evidence="3" id="KW-0067">ATP-binding</keyword>
<feature type="compositionally biased region" description="Basic and acidic residues" evidence="6">
    <location>
        <begin position="959"/>
        <end position="974"/>
    </location>
</feature>
<dbReference type="GO" id="GO:0030968">
    <property type="term" value="P:endoplasmic reticulum unfolded protein response"/>
    <property type="evidence" value="ECO:0007669"/>
    <property type="project" value="TreeGrafter"/>
</dbReference>
<dbReference type="Gene3D" id="3.30.420.40">
    <property type="match status" value="2"/>
</dbReference>
<keyword evidence="5" id="KW-0175">Coiled coil</keyword>
<evidence type="ECO:0000256" key="2">
    <source>
        <dbReference type="ARBA" id="ARBA00022824"/>
    </source>
</evidence>
<feature type="compositionally biased region" description="Basic and acidic residues" evidence="6">
    <location>
        <begin position="886"/>
        <end position="904"/>
    </location>
</feature>
<dbReference type="VEuPathDB" id="CryptoDB:Cvel_8244"/>
<feature type="compositionally biased region" description="Low complexity" evidence="6">
    <location>
        <begin position="595"/>
        <end position="604"/>
    </location>
</feature>
<dbReference type="Pfam" id="PF00012">
    <property type="entry name" value="HSP70"/>
    <property type="match status" value="1"/>
</dbReference>
<dbReference type="Gene3D" id="3.30.30.30">
    <property type="match status" value="1"/>
</dbReference>
<protein>
    <submittedName>
        <fullName evidence="8">Uncharacterized protein</fullName>
    </submittedName>
</protein>
<feature type="coiled-coil region" evidence="5">
    <location>
        <begin position="759"/>
        <end position="786"/>
    </location>
</feature>
<dbReference type="GO" id="GO:0005524">
    <property type="term" value="F:ATP binding"/>
    <property type="evidence" value="ECO:0007669"/>
    <property type="project" value="UniProtKB-KW"/>
</dbReference>
<keyword evidence="2" id="KW-0256">Endoplasmic reticulum</keyword>
<feature type="compositionally biased region" description="Acidic residues" evidence="6">
    <location>
        <begin position="941"/>
        <end position="956"/>
    </location>
</feature>
<dbReference type="AlphaFoldDB" id="A0A0G4HS64"/>
<dbReference type="Gene3D" id="1.20.1270.10">
    <property type="match status" value="1"/>
</dbReference>
<dbReference type="InterPro" id="IPR029047">
    <property type="entry name" value="HSP70_peptide-bd_sf"/>
</dbReference>
<dbReference type="EMBL" id="CDMZ01003682">
    <property type="protein sequence ID" value="CEM47235.1"/>
    <property type="molecule type" value="Genomic_DNA"/>
</dbReference>
<feature type="region of interest" description="Disordered" evidence="6">
    <location>
        <begin position="877"/>
        <end position="974"/>
    </location>
</feature>
<reference evidence="8" key="1">
    <citation type="submission" date="2014-11" db="EMBL/GenBank/DDBJ databases">
        <authorList>
            <person name="Otto D Thomas"/>
            <person name="Naeem Raeece"/>
        </authorList>
    </citation>
    <scope>NUCLEOTIDE SEQUENCE</scope>
</reference>
<evidence type="ECO:0000256" key="5">
    <source>
        <dbReference type="SAM" id="Coils"/>
    </source>
</evidence>
<feature type="chain" id="PRO_5005192150" evidence="7">
    <location>
        <begin position="23"/>
        <end position="974"/>
    </location>
</feature>
<dbReference type="FunFam" id="3.90.640.10:FF:000004">
    <property type="entry name" value="Heat shock 70 kDa protein 4"/>
    <property type="match status" value="1"/>
</dbReference>
<dbReference type="GO" id="GO:0034663">
    <property type="term" value="C:endoplasmic reticulum chaperone complex"/>
    <property type="evidence" value="ECO:0007669"/>
    <property type="project" value="TreeGrafter"/>
</dbReference>
<dbReference type="PRINTS" id="PR00301">
    <property type="entry name" value="HEATSHOCK70"/>
</dbReference>
<evidence type="ECO:0000256" key="4">
    <source>
        <dbReference type="ARBA" id="ARBA00023186"/>
    </source>
</evidence>
<dbReference type="SUPFAM" id="SSF53067">
    <property type="entry name" value="Actin-like ATPase domain"/>
    <property type="match status" value="2"/>
</dbReference>
<dbReference type="PANTHER" id="PTHR45639">
    <property type="entry name" value="HSC70CB, ISOFORM G-RELATED"/>
    <property type="match status" value="1"/>
</dbReference>
<dbReference type="CDD" id="cd10230">
    <property type="entry name" value="ASKHA_NBD_HSP70_HYOU1"/>
    <property type="match status" value="1"/>
</dbReference>
<accession>A0A0G4HS64</accession>
<dbReference type="Gene3D" id="3.90.640.10">
    <property type="entry name" value="Actin, Chain A, domain 4"/>
    <property type="match status" value="1"/>
</dbReference>
<keyword evidence="7" id="KW-0732">Signal</keyword>
<name>A0A0G4HS64_9ALVE</name>
<feature type="compositionally biased region" description="Basic and acidic residues" evidence="6">
    <location>
        <begin position="615"/>
        <end position="654"/>
    </location>
</feature>
<evidence type="ECO:0000256" key="7">
    <source>
        <dbReference type="SAM" id="SignalP"/>
    </source>
</evidence>